<dbReference type="RefSeq" id="WP_078182275.1">
    <property type="nucleotide sequence ID" value="NZ_MUAL01000155.1"/>
</dbReference>
<comment type="caution">
    <text evidence="2">The sequence shown here is derived from an EMBL/GenBank/DDBJ whole genome shotgun (WGS) entry which is preliminary data.</text>
</comment>
<accession>A0A1S9U3F1</accession>
<dbReference type="Proteomes" id="UP000191124">
    <property type="component" value="Unassembled WGS sequence"/>
</dbReference>
<protein>
    <submittedName>
        <fullName evidence="2">Uncharacterized protein</fullName>
    </submittedName>
</protein>
<evidence type="ECO:0000313" key="2">
    <source>
        <dbReference type="EMBL" id="OOR16797.1"/>
    </source>
</evidence>
<proteinExistence type="predicted"/>
<reference evidence="2 3" key="1">
    <citation type="submission" date="2017-01" db="EMBL/GenBank/DDBJ databases">
        <title>Bacillus cereus isolates.</title>
        <authorList>
            <person name="Beno S.M."/>
        </authorList>
    </citation>
    <scope>NUCLEOTIDE SEQUENCE [LARGE SCALE GENOMIC DNA]</scope>
    <source>
        <strain evidence="2 3">FSL M7-1219</strain>
    </source>
</reference>
<gene>
    <name evidence="2" type="ORF">BW892_28230</name>
</gene>
<dbReference type="AlphaFoldDB" id="A0A1S9U3F1"/>
<sequence length="76" mass="8398">MSCSVLTGLAGCSGDDKKESKASETKSAEQLAKEAEEKKFASYLPEFKLESYNKLMFEYNSIELPPLSLRLEVGDS</sequence>
<evidence type="ECO:0000313" key="3">
    <source>
        <dbReference type="Proteomes" id="UP000191124"/>
    </source>
</evidence>
<evidence type="ECO:0000256" key="1">
    <source>
        <dbReference type="SAM" id="MobiDB-lite"/>
    </source>
</evidence>
<name>A0A1S9U3F1_BACCE</name>
<feature type="compositionally biased region" description="Basic and acidic residues" evidence="1">
    <location>
        <begin position="14"/>
        <end position="30"/>
    </location>
</feature>
<feature type="region of interest" description="Disordered" evidence="1">
    <location>
        <begin position="1"/>
        <end position="30"/>
    </location>
</feature>
<dbReference type="EMBL" id="MUAL01000155">
    <property type="protein sequence ID" value="OOR16797.1"/>
    <property type="molecule type" value="Genomic_DNA"/>
</dbReference>
<organism evidence="2 3">
    <name type="scientific">Bacillus cereus</name>
    <dbReference type="NCBI Taxonomy" id="1396"/>
    <lineage>
        <taxon>Bacteria</taxon>
        <taxon>Bacillati</taxon>
        <taxon>Bacillota</taxon>
        <taxon>Bacilli</taxon>
        <taxon>Bacillales</taxon>
        <taxon>Bacillaceae</taxon>
        <taxon>Bacillus</taxon>
        <taxon>Bacillus cereus group</taxon>
    </lineage>
</organism>